<evidence type="ECO:0000313" key="3">
    <source>
        <dbReference type="Proteomes" id="UP001281410"/>
    </source>
</evidence>
<dbReference type="AlphaFoldDB" id="A0AAD9ZP39"/>
<keyword evidence="1" id="KW-1133">Transmembrane helix</keyword>
<keyword evidence="1" id="KW-0812">Transmembrane</keyword>
<organism evidence="2 3">
    <name type="scientific">Dipteronia sinensis</name>
    <dbReference type="NCBI Taxonomy" id="43782"/>
    <lineage>
        <taxon>Eukaryota</taxon>
        <taxon>Viridiplantae</taxon>
        <taxon>Streptophyta</taxon>
        <taxon>Embryophyta</taxon>
        <taxon>Tracheophyta</taxon>
        <taxon>Spermatophyta</taxon>
        <taxon>Magnoliopsida</taxon>
        <taxon>eudicotyledons</taxon>
        <taxon>Gunneridae</taxon>
        <taxon>Pentapetalae</taxon>
        <taxon>rosids</taxon>
        <taxon>malvids</taxon>
        <taxon>Sapindales</taxon>
        <taxon>Sapindaceae</taxon>
        <taxon>Hippocastanoideae</taxon>
        <taxon>Acereae</taxon>
        <taxon>Dipteronia</taxon>
    </lineage>
</organism>
<dbReference type="PANTHER" id="PTHR33726">
    <property type="entry name" value="TRANSMEMBRANE PROTEIN"/>
    <property type="match status" value="1"/>
</dbReference>
<keyword evidence="3" id="KW-1185">Reference proteome</keyword>
<evidence type="ECO:0000256" key="1">
    <source>
        <dbReference type="SAM" id="Phobius"/>
    </source>
</evidence>
<dbReference type="Proteomes" id="UP001281410">
    <property type="component" value="Unassembled WGS sequence"/>
</dbReference>
<proteinExistence type="predicted"/>
<keyword evidence="1" id="KW-0472">Membrane</keyword>
<accession>A0AAD9ZP39</accession>
<gene>
    <name evidence="2" type="ORF">Dsin_027646</name>
</gene>
<dbReference type="PANTHER" id="PTHR33726:SF17">
    <property type="entry name" value="OS06G0620700 PROTEIN"/>
    <property type="match status" value="1"/>
</dbReference>
<reference evidence="2" key="1">
    <citation type="journal article" date="2023" name="Plant J.">
        <title>Genome sequences and population genomics provide insights into the demographic history, inbreeding, and mutation load of two 'living fossil' tree species of Dipteronia.</title>
        <authorList>
            <person name="Feng Y."/>
            <person name="Comes H.P."/>
            <person name="Chen J."/>
            <person name="Zhu S."/>
            <person name="Lu R."/>
            <person name="Zhang X."/>
            <person name="Li P."/>
            <person name="Qiu J."/>
            <person name="Olsen K.M."/>
            <person name="Qiu Y."/>
        </authorList>
    </citation>
    <scope>NUCLEOTIDE SEQUENCE</scope>
    <source>
        <strain evidence="2">NBL</strain>
    </source>
</reference>
<evidence type="ECO:0000313" key="2">
    <source>
        <dbReference type="EMBL" id="KAK3188085.1"/>
    </source>
</evidence>
<protein>
    <submittedName>
        <fullName evidence="2">Uncharacterized protein</fullName>
    </submittedName>
</protein>
<feature type="transmembrane region" description="Helical" evidence="1">
    <location>
        <begin position="56"/>
        <end position="78"/>
    </location>
</feature>
<name>A0AAD9ZP39_9ROSI</name>
<comment type="caution">
    <text evidence="2">The sequence shown here is derived from an EMBL/GenBank/DDBJ whole genome shotgun (WGS) entry which is preliminary data.</text>
</comment>
<dbReference type="EMBL" id="JANJYJ010000009">
    <property type="protein sequence ID" value="KAK3188085.1"/>
    <property type="molecule type" value="Genomic_DNA"/>
</dbReference>
<sequence>MSWRWTVSSYWWPEFEFSLPSSLFRWPEFDFSYLTATRWSLQRSLTRLLYFTIDELLWSFVTVFESLALVSMLCYFFLFCGCTL</sequence>